<evidence type="ECO:0000256" key="4">
    <source>
        <dbReference type="ARBA" id="ARBA00022723"/>
    </source>
</evidence>
<evidence type="ECO:0000256" key="5">
    <source>
        <dbReference type="ARBA" id="ARBA00022741"/>
    </source>
</evidence>
<keyword evidence="13" id="KW-1185">Reference proteome</keyword>
<comment type="similarity">
    <text evidence="2 11">Belongs to the G-alpha family. G(s) subfamily.</text>
</comment>
<feature type="binding site" evidence="9">
    <location>
        <begin position="268"/>
        <end position="271"/>
    </location>
    <ligand>
        <name>GTP</name>
        <dbReference type="ChEBI" id="CHEBI:37565"/>
    </ligand>
</feature>
<evidence type="ECO:0000256" key="9">
    <source>
        <dbReference type="PIRSR" id="PIRSR601019-1"/>
    </source>
</evidence>
<dbReference type="InterPro" id="IPR011025">
    <property type="entry name" value="GproteinA_insert"/>
</dbReference>
<dbReference type="Gene3D" id="3.40.50.300">
    <property type="entry name" value="P-loop containing nucleotide triphosphate hydrolases"/>
    <property type="match status" value="1"/>
</dbReference>
<evidence type="ECO:0000256" key="2">
    <source>
        <dbReference type="ARBA" id="ARBA00007172"/>
    </source>
</evidence>
<dbReference type="GO" id="GO:0003924">
    <property type="term" value="F:GTPase activity"/>
    <property type="evidence" value="ECO:0007669"/>
    <property type="project" value="UniProtKB-UniRule"/>
</dbReference>
<feature type="binding site" evidence="9">
    <location>
        <begin position="166"/>
        <end position="172"/>
    </location>
    <ligand>
        <name>GTP</name>
        <dbReference type="ChEBI" id="CHEBI:37565"/>
    </ligand>
</feature>
<dbReference type="FunFam" id="1.10.400.10:FF:000010">
    <property type="entry name" value="Guanine nucleotide-binding protein alpha-13 subunit"/>
    <property type="match status" value="1"/>
</dbReference>
<dbReference type="InterPro" id="IPR001019">
    <property type="entry name" value="Gprotein_alpha_su"/>
</dbReference>
<dbReference type="GO" id="GO:0031683">
    <property type="term" value="F:G-protein beta/gamma-subunit complex binding"/>
    <property type="evidence" value="ECO:0007669"/>
    <property type="project" value="UniProtKB-UniRule"/>
</dbReference>
<dbReference type="SUPFAM" id="SSF47895">
    <property type="entry name" value="Transducin (alpha subunit), insertion domain"/>
    <property type="match status" value="1"/>
</dbReference>
<dbReference type="PROSITE" id="PS51882">
    <property type="entry name" value="G_ALPHA"/>
    <property type="match status" value="1"/>
</dbReference>
<dbReference type="GO" id="GO:0046872">
    <property type="term" value="F:metal ion binding"/>
    <property type="evidence" value="ECO:0007669"/>
    <property type="project" value="UniProtKB-UniRule"/>
</dbReference>
<dbReference type="GO" id="GO:0005834">
    <property type="term" value="C:heterotrimeric G-protein complex"/>
    <property type="evidence" value="ECO:0007669"/>
    <property type="project" value="UniProtKB-UniRule"/>
</dbReference>
<dbReference type="Gene3D" id="1.10.400.10">
    <property type="entry name" value="GI Alpha 1, domain 2-like"/>
    <property type="match status" value="1"/>
</dbReference>
<dbReference type="AlphaFoldDB" id="A0A9P0CCW9"/>
<comment type="function">
    <text evidence="11">Guanine nucleotide-binding proteins (G proteins) function as transducers in numerous signaling pathways controlled by G protein-coupled receptors (GPCRs).</text>
</comment>
<gene>
    <name evidence="12" type="ORF">PSYICH_LOCUS2999</name>
</gene>
<proteinExistence type="inferred from homology"/>
<dbReference type="GO" id="GO:0007191">
    <property type="term" value="P:adenylate cyclase-activating dopamine receptor signaling pathway"/>
    <property type="evidence" value="ECO:0007669"/>
    <property type="project" value="TreeGrafter"/>
</dbReference>
<dbReference type="GO" id="GO:0005737">
    <property type="term" value="C:cytoplasm"/>
    <property type="evidence" value="ECO:0007669"/>
    <property type="project" value="TreeGrafter"/>
</dbReference>
<evidence type="ECO:0000313" key="12">
    <source>
        <dbReference type="EMBL" id="CAH1101232.1"/>
    </source>
</evidence>
<dbReference type="SUPFAM" id="SSF52540">
    <property type="entry name" value="P-loop containing nucleoside triphosphate hydrolases"/>
    <property type="match status" value="1"/>
</dbReference>
<feature type="binding site" evidence="10">
    <location>
        <position position="172"/>
    </location>
    <ligand>
        <name>Mg(2+)</name>
        <dbReference type="ChEBI" id="CHEBI:18420"/>
    </ligand>
</feature>
<keyword evidence="7 9" id="KW-0342">GTP-binding</keyword>
<reference evidence="12" key="1">
    <citation type="submission" date="2022-01" db="EMBL/GenBank/DDBJ databases">
        <authorList>
            <person name="King R."/>
        </authorList>
    </citation>
    <scope>NUCLEOTIDE SEQUENCE</scope>
</reference>
<dbReference type="InterPro" id="IPR027417">
    <property type="entry name" value="P-loop_NTPase"/>
</dbReference>
<name>A0A9P0CCW9_9CUCU</name>
<sequence>MVCGKDGKEDKDHLLYTKKFLEVKKLLLLGTGESGKTTIIKQMKILHINGYSDNERKEKIPYIKQNIHESIYDIITNMNKINPPVKVKNEETINSIDFIVKIGQEGPNEFTPEYFNHVKKAWADEGVKETFNRSNEYQLIDSAEHFLNQIDVIQTSGFIPTNQDILFCRIKTISISKIDFEIPIPKKYGGGMAEFWMFDVGGQRGERKKWIKVFAGIQAILFLIASSDFDLKLREDESVNRLQESFNLFQDIYSNVYVKDAAMIVFLNKQDILQRKIEQGRKIEKYFPEYSNFTPSGREECNTEYEKVRLFMKNKILGIARMPVFVENMGMRPGKNITEQLKPRDVYIHNTIATDTKNIRKVFDSVHESILQKIVKDTGIL</sequence>
<dbReference type="GO" id="GO:0005525">
    <property type="term" value="F:GTP binding"/>
    <property type="evidence" value="ECO:0007669"/>
    <property type="project" value="UniProtKB-UniRule"/>
</dbReference>
<dbReference type="GO" id="GO:0007606">
    <property type="term" value="P:sensory perception of chemical stimulus"/>
    <property type="evidence" value="ECO:0007669"/>
    <property type="project" value="TreeGrafter"/>
</dbReference>
<comment type="function">
    <text evidence="1">Guanine nucleotide-binding proteins (G proteins) are involved as modulators or transducers in various transmembrane signaling systems.</text>
</comment>
<feature type="binding site" evidence="10">
    <location>
        <position position="37"/>
    </location>
    <ligand>
        <name>Mg(2+)</name>
        <dbReference type="ChEBI" id="CHEBI:18420"/>
    </ligand>
</feature>
<evidence type="ECO:0000256" key="10">
    <source>
        <dbReference type="PIRSR" id="PIRSR601019-2"/>
    </source>
</evidence>
<comment type="subunit">
    <text evidence="3 11">G proteins are composed of 3 units; alpha, beta and gamma. The alpha chain contains the guanine nucleotide binding site.</text>
</comment>
<evidence type="ECO:0000256" key="3">
    <source>
        <dbReference type="ARBA" id="ARBA00011356"/>
    </source>
</evidence>
<evidence type="ECO:0000256" key="11">
    <source>
        <dbReference type="RuleBase" id="RU369121"/>
    </source>
</evidence>
<feature type="binding site" evidence="9">
    <location>
        <begin position="141"/>
        <end position="142"/>
    </location>
    <ligand>
        <name>GTP</name>
        <dbReference type="ChEBI" id="CHEBI:37565"/>
    </ligand>
</feature>
<dbReference type="Pfam" id="PF00503">
    <property type="entry name" value="G-alpha"/>
    <property type="match status" value="1"/>
</dbReference>
<evidence type="ECO:0000256" key="7">
    <source>
        <dbReference type="ARBA" id="ARBA00023134"/>
    </source>
</evidence>
<dbReference type="PANTHER" id="PTHR10218:SF367">
    <property type="entry name" value="GUANINE NUCLEOTIDE-BINDING PROTEIN G(F) SUBUNIT ALPHA"/>
    <property type="match status" value="1"/>
</dbReference>
<comment type="subcellular location">
    <subcellularLocation>
        <location evidence="11">Cell membrane</location>
    </subcellularLocation>
</comment>
<keyword evidence="8 11" id="KW-0807">Transducer</keyword>
<evidence type="ECO:0000256" key="1">
    <source>
        <dbReference type="ARBA" id="ARBA00003069"/>
    </source>
</evidence>
<dbReference type="Proteomes" id="UP001153636">
    <property type="component" value="Chromosome 11"/>
</dbReference>
<keyword evidence="5 9" id="KW-0547">Nucleotide-binding</keyword>
<dbReference type="FunFam" id="3.40.50.300:FF:000720">
    <property type="entry name" value="Guanine nucleotide-binding protein G(k) subunit alpha"/>
    <property type="match status" value="1"/>
</dbReference>
<keyword evidence="11" id="KW-0472">Membrane</keyword>
<feature type="binding site" evidence="9">
    <location>
        <begin position="33"/>
        <end position="38"/>
    </location>
    <ligand>
        <name>GTP</name>
        <dbReference type="ChEBI" id="CHEBI:37565"/>
    </ligand>
</feature>
<dbReference type="PRINTS" id="PR00443">
    <property type="entry name" value="GPROTEINAS"/>
</dbReference>
<dbReference type="GO" id="GO:0001664">
    <property type="term" value="F:G protein-coupled receptor binding"/>
    <property type="evidence" value="ECO:0007669"/>
    <property type="project" value="TreeGrafter"/>
</dbReference>
<evidence type="ECO:0000256" key="8">
    <source>
        <dbReference type="ARBA" id="ARBA00023224"/>
    </source>
</evidence>
<organism evidence="12 13">
    <name type="scientific">Psylliodes chrysocephalus</name>
    <dbReference type="NCBI Taxonomy" id="3402493"/>
    <lineage>
        <taxon>Eukaryota</taxon>
        <taxon>Metazoa</taxon>
        <taxon>Ecdysozoa</taxon>
        <taxon>Arthropoda</taxon>
        <taxon>Hexapoda</taxon>
        <taxon>Insecta</taxon>
        <taxon>Pterygota</taxon>
        <taxon>Neoptera</taxon>
        <taxon>Endopterygota</taxon>
        <taxon>Coleoptera</taxon>
        <taxon>Polyphaga</taxon>
        <taxon>Cucujiformia</taxon>
        <taxon>Chrysomeloidea</taxon>
        <taxon>Chrysomelidae</taxon>
        <taxon>Galerucinae</taxon>
        <taxon>Alticini</taxon>
        <taxon>Psylliodes</taxon>
    </lineage>
</organism>
<dbReference type="PANTHER" id="PTHR10218">
    <property type="entry name" value="GTP-BINDING PROTEIN ALPHA SUBUNIT"/>
    <property type="match status" value="1"/>
</dbReference>
<keyword evidence="6 10" id="KW-0460">Magnesium</keyword>
<evidence type="ECO:0000313" key="13">
    <source>
        <dbReference type="Proteomes" id="UP001153636"/>
    </source>
</evidence>
<protein>
    <recommendedName>
        <fullName evidence="11">Guanine nucleotide-binding protein G(s) subunit alpha</fullName>
    </recommendedName>
    <alternativeName>
        <fullName evidence="11">Adenylate cyclase-stimulating G alpha protein</fullName>
    </alternativeName>
</protein>
<evidence type="ECO:0000256" key="6">
    <source>
        <dbReference type="ARBA" id="ARBA00022842"/>
    </source>
</evidence>
<keyword evidence="4 10" id="KW-0479">Metal-binding</keyword>
<feature type="binding site" evidence="9">
    <location>
        <position position="353"/>
    </location>
    <ligand>
        <name>GTP</name>
        <dbReference type="ChEBI" id="CHEBI:37565"/>
    </ligand>
</feature>
<dbReference type="SMART" id="SM00275">
    <property type="entry name" value="G_alpha"/>
    <property type="match status" value="1"/>
</dbReference>
<feature type="binding site" evidence="9">
    <location>
        <begin position="199"/>
        <end position="203"/>
    </location>
    <ligand>
        <name>GTP</name>
        <dbReference type="ChEBI" id="CHEBI:37565"/>
    </ligand>
</feature>
<accession>A0A9P0CCW9</accession>
<dbReference type="EMBL" id="OV651823">
    <property type="protein sequence ID" value="CAH1101232.1"/>
    <property type="molecule type" value="Genomic_DNA"/>
</dbReference>
<dbReference type="OrthoDB" id="5817230at2759"/>
<dbReference type="CDD" id="cd00066">
    <property type="entry name" value="G-alpha"/>
    <property type="match status" value="1"/>
</dbReference>
<dbReference type="InterPro" id="IPR000367">
    <property type="entry name" value="Gprotein_alpha_S"/>
</dbReference>
<keyword evidence="11" id="KW-1003">Cell membrane</keyword>
<dbReference type="PRINTS" id="PR00318">
    <property type="entry name" value="GPROTEINA"/>
</dbReference>